<keyword evidence="3" id="KW-1185">Reference proteome</keyword>
<dbReference type="EMBL" id="JBBPBK010000010">
    <property type="protein sequence ID" value="KAK9277426.1"/>
    <property type="molecule type" value="Genomic_DNA"/>
</dbReference>
<proteinExistence type="predicted"/>
<reference evidence="2 3" key="1">
    <citation type="journal article" date="2024" name="Plant J.">
        <title>Genome sequences and population genomics reveal climatic adaptation and genomic divergence between two closely related sweetgum species.</title>
        <authorList>
            <person name="Xu W.Q."/>
            <person name="Ren C.Q."/>
            <person name="Zhang X.Y."/>
            <person name="Comes H.P."/>
            <person name="Liu X.H."/>
            <person name="Li Y.G."/>
            <person name="Kettle C.J."/>
            <person name="Jalonen R."/>
            <person name="Gaisberger H."/>
            <person name="Ma Y.Z."/>
            <person name="Qiu Y.X."/>
        </authorList>
    </citation>
    <scope>NUCLEOTIDE SEQUENCE [LARGE SCALE GENOMIC DNA]</scope>
    <source>
        <strain evidence="2">Hangzhou</strain>
    </source>
</reference>
<organism evidence="2 3">
    <name type="scientific">Liquidambar formosana</name>
    <name type="common">Formosan gum</name>
    <dbReference type="NCBI Taxonomy" id="63359"/>
    <lineage>
        <taxon>Eukaryota</taxon>
        <taxon>Viridiplantae</taxon>
        <taxon>Streptophyta</taxon>
        <taxon>Embryophyta</taxon>
        <taxon>Tracheophyta</taxon>
        <taxon>Spermatophyta</taxon>
        <taxon>Magnoliopsida</taxon>
        <taxon>eudicotyledons</taxon>
        <taxon>Gunneridae</taxon>
        <taxon>Pentapetalae</taxon>
        <taxon>Saxifragales</taxon>
        <taxon>Altingiaceae</taxon>
        <taxon>Liquidambar</taxon>
    </lineage>
</organism>
<evidence type="ECO:0000313" key="3">
    <source>
        <dbReference type="Proteomes" id="UP001415857"/>
    </source>
</evidence>
<protein>
    <submittedName>
        <fullName evidence="2">Uncharacterized protein</fullName>
    </submittedName>
</protein>
<feature type="compositionally biased region" description="Polar residues" evidence="1">
    <location>
        <begin position="190"/>
        <end position="204"/>
    </location>
</feature>
<evidence type="ECO:0000313" key="2">
    <source>
        <dbReference type="EMBL" id="KAK9277426.1"/>
    </source>
</evidence>
<gene>
    <name evidence="2" type="ORF">L1049_006969</name>
</gene>
<accession>A0AAP0RJT8</accession>
<dbReference type="PANTHER" id="PTHR36757:SF1">
    <property type="entry name" value="GENOME ASSEMBLY, CHROMOSOME: A04"/>
    <property type="match status" value="1"/>
</dbReference>
<sequence>MAIDVCSEISTMAMSPRISFSHDLSQTDAMPTEQYNRRCDASLLDPNSDFNFCISGSFTQEPSSADELFSNGKILPMQIKKKPITTKTIHPPFQAIHLPPQPMTTSTAENANKKRLKEFLAASCEEEENPSPPSKSFWQFRRSSSLNCDNARSRSLIRPLNFLSRSNSTGSAPNPKQTMLPKDTQKLHSQKQPSTVPAKSSASCTSTYYPYNPSQKPPLLKKNCRSYGNGVRISPVLNLPPHYISKGSASLFGLGSIFCNGKDKRKKK</sequence>
<feature type="region of interest" description="Disordered" evidence="1">
    <location>
        <begin position="162"/>
        <end position="204"/>
    </location>
</feature>
<dbReference type="AlphaFoldDB" id="A0AAP0RJT8"/>
<evidence type="ECO:0000256" key="1">
    <source>
        <dbReference type="SAM" id="MobiDB-lite"/>
    </source>
</evidence>
<dbReference type="Proteomes" id="UP001415857">
    <property type="component" value="Unassembled WGS sequence"/>
</dbReference>
<dbReference type="PANTHER" id="PTHR36757">
    <property type="entry name" value="BNAANNG22500D PROTEIN"/>
    <property type="match status" value="1"/>
</dbReference>
<feature type="compositionally biased region" description="Polar residues" evidence="1">
    <location>
        <begin position="163"/>
        <end position="177"/>
    </location>
</feature>
<name>A0AAP0RJT8_LIQFO</name>
<comment type="caution">
    <text evidence="2">The sequence shown here is derived from an EMBL/GenBank/DDBJ whole genome shotgun (WGS) entry which is preliminary data.</text>
</comment>